<evidence type="ECO:0000256" key="7">
    <source>
        <dbReference type="ARBA" id="ARBA00023065"/>
    </source>
</evidence>
<proteinExistence type="inferred from homology"/>
<dbReference type="Pfam" id="PF01496">
    <property type="entry name" value="V_ATPase_I"/>
    <property type="match status" value="2"/>
</dbReference>
<comment type="function">
    <text evidence="9">Essential component of the vacuolar proton pump (V-ATPase), a multimeric enzyme that catalyzes the translocation of protons across the membranes. Required for assembly and activity of the V-ATPase.</text>
</comment>
<dbReference type="GO" id="GO:0000220">
    <property type="term" value="C:vacuolar proton-transporting V-type ATPase, V0 domain"/>
    <property type="evidence" value="ECO:0007669"/>
    <property type="project" value="InterPro"/>
</dbReference>
<evidence type="ECO:0000256" key="1">
    <source>
        <dbReference type="ARBA" id="ARBA00004141"/>
    </source>
</evidence>
<keyword evidence="8 9" id="KW-0472">Membrane</keyword>
<name>A0A9P6AWC8_9AGAM</name>
<dbReference type="AlphaFoldDB" id="A0A9P6AWC8"/>
<dbReference type="InterPro" id="IPR002490">
    <property type="entry name" value="V-ATPase_116kDa_su"/>
</dbReference>
<evidence type="ECO:0000256" key="4">
    <source>
        <dbReference type="ARBA" id="ARBA00022692"/>
    </source>
</evidence>
<evidence type="ECO:0000313" key="13">
    <source>
        <dbReference type="Proteomes" id="UP000886523"/>
    </source>
</evidence>
<feature type="transmembrane region" description="Helical" evidence="9">
    <location>
        <begin position="466"/>
        <end position="483"/>
    </location>
</feature>
<comment type="caution">
    <text evidence="12">The sequence shown here is derived from an EMBL/GenBank/DDBJ whole genome shotgun (WGS) entry which is preliminary data.</text>
</comment>
<feature type="transmembrane region" description="Helical" evidence="9">
    <location>
        <begin position="703"/>
        <end position="727"/>
    </location>
</feature>
<organism evidence="12 13">
    <name type="scientific">Hydnum rufescens UP504</name>
    <dbReference type="NCBI Taxonomy" id="1448309"/>
    <lineage>
        <taxon>Eukaryota</taxon>
        <taxon>Fungi</taxon>
        <taxon>Dikarya</taxon>
        <taxon>Basidiomycota</taxon>
        <taxon>Agaricomycotina</taxon>
        <taxon>Agaricomycetes</taxon>
        <taxon>Cantharellales</taxon>
        <taxon>Hydnaceae</taxon>
        <taxon>Hydnum</taxon>
    </lineage>
</organism>
<dbReference type="PANTHER" id="PTHR11629:SF63">
    <property type="entry name" value="V-TYPE PROTON ATPASE SUBUNIT A"/>
    <property type="match status" value="1"/>
</dbReference>
<evidence type="ECO:0000256" key="8">
    <source>
        <dbReference type="ARBA" id="ARBA00023136"/>
    </source>
</evidence>
<evidence type="ECO:0000313" key="12">
    <source>
        <dbReference type="EMBL" id="KAF9513147.1"/>
    </source>
</evidence>
<protein>
    <recommendedName>
        <fullName evidence="9">V-type proton ATPase subunit a</fullName>
    </recommendedName>
</protein>
<keyword evidence="10" id="KW-0175">Coiled coil</keyword>
<feature type="transmembrane region" description="Helical" evidence="9">
    <location>
        <begin position="412"/>
        <end position="445"/>
    </location>
</feature>
<dbReference type="GO" id="GO:0051117">
    <property type="term" value="F:ATPase binding"/>
    <property type="evidence" value="ECO:0007669"/>
    <property type="project" value="TreeGrafter"/>
</dbReference>
<evidence type="ECO:0000256" key="10">
    <source>
        <dbReference type="SAM" id="Coils"/>
    </source>
</evidence>
<evidence type="ECO:0000256" key="9">
    <source>
        <dbReference type="RuleBase" id="RU361189"/>
    </source>
</evidence>
<feature type="region of interest" description="Disordered" evidence="11">
    <location>
        <begin position="617"/>
        <end position="640"/>
    </location>
</feature>
<dbReference type="InterPro" id="IPR026028">
    <property type="entry name" value="V-type_ATPase_116kDa_su_euka"/>
</dbReference>
<dbReference type="Proteomes" id="UP000886523">
    <property type="component" value="Unassembled WGS sequence"/>
</dbReference>
<dbReference type="GO" id="GO:0007035">
    <property type="term" value="P:vacuolar acidification"/>
    <property type="evidence" value="ECO:0007669"/>
    <property type="project" value="TreeGrafter"/>
</dbReference>
<feature type="coiled-coil region" evidence="10">
    <location>
        <begin position="103"/>
        <end position="144"/>
    </location>
</feature>
<keyword evidence="3 9" id="KW-0813">Transport</keyword>
<dbReference type="GO" id="GO:0046961">
    <property type="term" value="F:proton-transporting ATPase activity, rotational mechanism"/>
    <property type="evidence" value="ECO:0007669"/>
    <property type="project" value="InterPro"/>
</dbReference>
<evidence type="ECO:0000256" key="2">
    <source>
        <dbReference type="ARBA" id="ARBA00009904"/>
    </source>
</evidence>
<dbReference type="OrthoDB" id="10264220at2759"/>
<evidence type="ECO:0000256" key="11">
    <source>
        <dbReference type="SAM" id="MobiDB-lite"/>
    </source>
</evidence>
<comment type="similarity">
    <text evidence="2 9">Belongs to the V-ATPase 116 kDa subunit family.</text>
</comment>
<sequence>MNDYPSLFRSEQMSLVQFFIPREVAHDTIAELGELGDVQFKDLNPDVNPFQRSFVGEIRRIDEMARRVRFLTSQINKEGNIPIRDLQDSVPLLAVGPSAPQTLDELDIKLSEHESRVLQMNDSYQTLSTRARELQEARHVLRETAQFFDKAQAQEMDIRRSLDDGTQPLLADPDVETQGLRDFSFDLEFVAGTIDRRRISTLERILWRVLRGNLYMNHIDIDEVFVDPSTGEETRKNVFIIFAHGDLLLSKIRKIAESMGGTLYPIDSNSERRTQALRDVTARLEDINIVLYNTGTTRHQELARIAEAVSSWQDAVHKEKVIWTTLNLFRYDPRQKTLLAEGWVPTRDITQIQLSLRRATETAGTTVPPILQEIRTHKQPPTFHRTNKFTEGFQAIIDAYGVATYQEVNPALFAVVTFPFLFAVMFGDLGHGFLTFCVALGMILFEKRISRSKIHEILEMLFYGRYIVLLMGAFSLYTGLLYNDLFSKSMRLWTSGWETISTGRVYPIGIDPAWNGSDNALIFTNSYKMKMSIILGVIHMTFATCLQIPNHIHILINGSINEKSNYSLGKSACKCFYYSLLGCAYHGCYGVKPYLIWKEMKRVEAQGYQVVQDDSNGISHRRSLDGDEERGEAGITADEEHEHEEEFSEVMIHQAIHTIEFCLGCISNTASYLRLWALSLAHAQLSEVLWEMTLEGTFEIGGVFGTIFMVFMFGMWFVLTIFILCVMEGLSAFLHALRLHWVEANGKHYAAEGYPFKPLSFIVPDEDEA</sequence>
<evidence type="ECO:0000256" key="5">
    <source>
        <dbReference type="ARBA" id="ARBA00022781"/>
    </source>
</evidence>
<keyword evidence="7 9" id="KW-0406">Ion transport</keyword>
<keyword evidence="5 9" id="KW-0375">Hydrogen ion transport</keyword>
<accession>A0A9P6AWC8</accession>
<evidence type="ECO:0000256" key="6">
    <source>
        <dbReference type="ARBA" id="ARBA00022989"/>
    </source>
</evidence>
<dbReference type="PANTHER" id="PTHR11629">
    <property type="entry name" value="VACUOLAR PROTON ATPASES"/>
    <property type="match status" value="1"/>
</dbReference>
<dbReference type="EMBL" id="MU128977">
    <property type="protein sequence ID" value="KAF9513147.1"/>
    <property type="molecule type" value="Genomic_DNA"/>
</dbReference>
<reference evidence="12" key="1">
    <citation type="journal article" date="2020" name="Nat. Commun.">
        <title>Large-scale genome sequencing of mycorrhizal fungi provides insights into the early evolution of symbiotic traits.</title>
        <authorList>
            <person name="Miyauchi S."/>
            <person name="Kiss E."/>
            <person name="Kuo A."/>
            <person name="Drula E."/>
            <person name="Kohler A."/>
            <person name="Sanchez-Garcia M."/>
            <person name="Morin E."/>
            <person name="Andreopoulos B."/>
            <person name="Barry K.W."/>
            <person name="Bonito G."/>
            <person name="Buee M."/>
            <person name="Carver A."/>
            <person name="Chen C."/>
            <person name="Cichocki N."/>
            <person name="Clum A."/>
            <person name="Culley D."/>
            <person name="Crous P.W."/>
            <person name="Fauchery L."/>
            <person name="Girlanda M."/>
            <person name="Hayes R.D."/>
            <person name="Keri Z."/>
            <person name="LaButti K."/>
            <person name="Lipzen A."/>
            <person name="Lombard V."/>
            <person name="Magnuson J."/>
            <person name="Maillard F."/>
            <person name="Murat C."/>
            <person name="Nolan M."/>
            <person name="Ohm R.A."/>
            <person name="Pangilinan J."/>
            <person name="Pereira M.F."/>
            <person name="Perotto S."/>
            <person name="Peter M."/>
            <person name="Pfister S."/>
            <person name="Riley R."/>
            <person name="Sitrit Y."/>
            <person name="Stielow J.B."/>
            <person name="Szollosi G."/>
            <person name="Zifcakova L."/>
            <person name="Stursova M."/>
            <person name="Spatafora J.W."/>
            <person name="Tedersoo L."/>
            <person name="Vaario L.M."/>
            <person name="Yamada A."/>
            <person name="Yan M."/>
            <person name="Wang P."/>
            <person name="Xu J."/>
            <person name="Bruns T."/>
            <person name="Baldrian P."/>
            <person name="Vilgalys R."/>
            <person name="Dunand C."/>
            <person name="Henrissat B."/>
            <person name="Grigoriev I.V."/>
            <person name="Hibbett D."/>
            <person name="Nagy L.G."/>
            <person name="Martin F.M."/>
        </authorList>
    </citation>
    <scope>NUCLEOTIDE SEQUENCE</scope>
    <source>
        <strain evidence="12">UP504</strain>
    </source>
</reference>
<dbReference type="GO" id="GO:0000329">
    <property type="term" value="C:fungal-type vacuole membrane"/>
    <property type="evidence" value="ECO:0007669"/>
    <property type="project" value="TreeGrafter"/>
</dbReference>
<comment type="subcellular location">
    <subcellularLocation>
        <location evidence="1">Membrane</location>
        <topology evidence="1">Multi-pass membrane protein</topology>
    </subcellularLocation>
</comment>
<evidence type="ECO:0000256" key="3">
    <source>
        <dbReference type="ARBA" id="ARBA00022448"/>
    </source>
</evidence>
<keyword evidence="4 9" id="KW-0812">Transmembrane</keyword>
<dbReference type="PIRSF" id="PIRSF001293">
    <property type="entry name" value="ATP6V0A1"/>
    <property type="match status" value="1"/>
</dbReference>
<keyword evidence="6 9" id="KW-1133">Transmembrane helix</keyword>
<keyword evidence="13" id="KW-1185">Reference proteome</keyword>
<gene>
    <name evidence="12" type="ORF">BS47DRAFT_1344695</name>
</gene>
<feature type="transmembrane region" description="Helical" evidence="9">
    <location>
        <begin position="533"/>
        <end position="556"/>
    </location>
</feature>